<evidence type="ECO:0000313" key="4">
    <source>
        <dbReference type="EMBL" id="ABX07898.1"/>
    </source>
</evidence>
<keyword evidence="1" id="KW-0677">Repeat</keyword>
<keyword evidence="2 3" id="KW-0802">TPR repeat</keyword>
<accession>A9B984</accession>
<geneLocation type="plasmid" evidence="4 5">
    <name>pHAU02</name>
</geneLocation>
<dbReference type="Proteomes" id="UP000000787">
    <property type="component" value="Plasmid pHAU02"/>
</dbReference>
<dbReference type="InterPro" id="IPR027417">
    <property type="entry name" value="P-loop_NTPase"/>
</dbReference>
<keyword evidence="5" id="KW-1185">Reference proteome</keyword>
<reference evidence="4 5" key="1">
    <citation type="journal article" date="2011" name="Stand. Genomic Sci.">
        <title>Complete genome sequence of the filamentous gliding predatory bacterium Herpetosiphon aurantiacus type strain (114-95(T)).</title>
        <authorList>
            <person name="Kiss H."/>
            <person name="Nett M."/>
            <person name="Domin N."/>
            <person name="Martin K."/>
            <person name="Maresca J.A."/>
            <person name="Copeland A."/>
            <person name="Lapidus A."/>
            <person name="Lucas S."/>
            <person name="Berry K.W."/>
            <person name="Glavina Del Rio T."/>
            <person name="Dalin E."/>
            <person name="Tice H."/>
            <person name="Pitluck S."/>
            <person name="Richardson P."/>
            <person name="Bruce D."/>
            <person name="Goodwin L."/>
            <person name="Han C."/>
            <person name="Detter J.C."/>
            <person name="Schmutz J."/>
            <person name="Brettin T."/>
            <person name="Land M."/>
            <person name="Hauser L."/>
            <person name="Kyrpides N.C."/>
            <person name="Ivanova N."/>
            <person name="Goker M."/>
            <person name="Woyke T."/>
            <person name="Klenk H.P."/>
            <person name="Bryant D.A."/>
        </authorList>
    </citation>
    <scope>NUCLEOTIDE SEQUENCE [LARGE SCALE GENOMIC DNA]</scope>
    <source>
        <strain evidence="5">ATCC 23779 / DSM 785 / 114-95</strain>
        <plasmid evidence="4">pHAU02</plasmid>
    </source>
</reference>
<dbReference type="NCBIfam" id="NF040586">
    <property type="entry name" value="FxSxx_TPR"/>
    <property type="match status" value="1"/>
</dbReference>
<dbReference type="SMART" id="SM00028">
    <property type="entry name" value="TPR"/>
    <property type="match status" value="10"/>
</dbReference>
<evidence type="ECO:0000256" key="3">
    <source>
        <dbReference type="PROSITE-ProRule" id="PRU00339"/>
    </source>
</evidence>
<dbReference type="HOGENOM" id="CLU_000288_125_8_0"/>
<evidence type="ECO:0000313" key="5">
    <source>
        <dbReference type="Proteomes" id="UP000000787"/>
    </source>
</evidence>
<dbReference type="Gene3D" id="3.40.50.300">
    <property type="entry name" value="P-loop containing nucleotide triphosphate hydrolases"/>
    <property type="match status" value="1"/>
</dbReference>
<sequence length="953" mass="103151">MELPALIAVLVDAILIKCPQYDRASVTIALESVFAGHPTLLGGNSISMLLGQNNDYTNATITIGDVNAGNQVHVTVTLPQPIDPLPAALAALASIPLTDVPTPRSDLPQASRLPFESSPHFVGREAELNALAQAIGTAQPAVVMPAVATGLGGIGKTSLVTEFSYRYGVYFQGGVFWLNCADPDQVANQIAACAVGLKLDTTGMALDEQVQRVLHAWQSPMPRLLIFDNCEDPAILDQWKPTVGGCRVLVTARSDAWPTLTQIRLGLLSPVESRALLQRLCARLTDAEADAIAEDLGHLPLALHLAGSYLATYPHHTIGQYRKDLTIAHRSLKGRGALPSPTRHELDVEATFMLSFNQLDPNNALDALALGMLDGAAWCAPGVPIPCDLVLALVLAEAGDDGHPSRTTDRDDAVDALRRLQQLGLLNGTELVVLHRLLAQVVQSRLGSLDMLAEVESCLAWVTATVTASGNPQRLTPLIAHMRYVTLRALDRGDLVAIQLADQLGAFEQLHGAYAAAQIVYERALVICGSHLGMGHVITAGILHNLGVTLAHQGRYKEAQAWYEHALVITEQVVGADHPYTGGILSNLGVVLDHQGAYAEALPLIERSIAIRDRVLGADHPDTAMSLNNRGVVLEHQGRYREAQHCYEQAVAITTALVGDSHPTTAKYRSNIALMLERQGQYAAAARIHETVVAIIETVLGAEHPDTAMSLHNWAFALINQGQAAQAQTLMERAIGINERVHGREHRATALCIHHLGLALIHQERYAEAQPILEQAIGIYERVVGPRHPEIAAVISNLGGVLAHQGRYGDAEQCYERALAIREAVLGSEHPDTATTRNNLNSLITAKGYGLRAVLLNNCAVLFASQGCFKDAQYLFEQALALYEPLLRLHHSDTTTVIENMGCLLMLQDRSIEAVGLIERACMLYEQSIGRDHEMTNRLRVYGAELKESIQFQ</sequence>
<dbReference type="InParanoid" id="A9B984"/>
<dbReference type="PRINTS" id="PR00381">
    <property type="entry name" value="KINESINLIGHT"/>
</dbReference>
<dbReference type="PANTHER" id="PTHR45641">
    <property type="entry name" value="TETRATRICOPEPTIDE REPEAT PROTEIN (AFU_ORTHOLOGUE AFUA_6G03870)"/>
    <property type="match status" value="1"/>
</dbReference>
<dbReference type="KEGG" id="hau:Haur_5271"/>
<evidence type="ECO:0000256" key="1">
    <source>
        <dbReference type="ARBA" id="ARBA00022737"/>
    </source>
</evidence>
<name>A9B984_HERA2</name>
<dbReference type="PROSITE" id="PS50005">
    <property type="entry name" value="TPR"/>
    <property type="match status" value="1"/>
</dbReference>
<keyword evidence="4" id="KW-0614">Plasmid</keyword>
<dbReference type="Gene3D" id="1.25.40.10">
    <property type="entry name" value="Tetratricopeptide repeat domain"/>
    <property type="match status" value="3"/>
</dbReference>
<dbReference type="AlphaFoldDB" id="A9B984"/>
<dbReference type="eggNOG" id="COG0457">
    <property type="taxonomic scope" value="Bacteria"/>
</dbReference>
<dbReference type="BioCyc" id="HAUR316274:GHYA-5333-MONOMER"/>
<dbReference type="Pfam" id="PF13424">
    <property type="entry name" value="TPR_12"/>
    <property type="match status" value="3"/>
</dbReference>
<proteinExistence type="predicted"/>
<dbReference type="Pfam" id="PF13374">
    <property type="entry name" value="TPR_10"/>
    <property type="match status" value="1"/>
</dbReference>
<dbReference type="SUPFAM" id="SSF52540">
    <property type="entry name" value="P-loop containing nucleoside triphosphate hydrolases"/>
    <property type="match status" value="1"/>
</dbReference>
<dbReference type="EMBL" id="CP000877">
    <property type="protein sequence ID" value="ABX07898.1"/>
    <property type="molecule type" value="Genomic_DNA"/>
</dbReference>
<dbReference type="SUPFAM" id="SSF48452">
    <property type="entry name" value="TPR-like"/>
    <property type="match status" value="3"/>
</dbReference>
<feature type="repeat" description="TPR" evidence="3">
    <location>
        <begin position="792"/>
        <end position="825"/>
    </location>
</feature>
<evidence type="ECO:0000256" key="2">
    <source>
        <dbReference type="ARBA" id="ARBA00022803"/>
    </source>
</evidence>
<organism evidence="4 5">
    <name type="scientific">Herpetosiphon aurantiacus (strain ATCC 23779 / DSM 785 / 114-95)</name>
    <dbReference type="NCBI Taxonomy" id="316274"/>
    <lineage>
        <taxon>Bacteria</taxon>
        <taxon>Bacillati</taxon>
        <taxon>Chloroflexota</taxon>
        <taxon>Chloroflexia</taxon>
        <taxon>Herpetosiphonales</taxon>
        <taxon>Herpetosiphonaceae</taxon>
        <taxon>Herpetosiphon</taxon>
    </lineage>
</organism>
<dbReference type="InterPro" id="IPR019734">
    <property type="entry name" value="TPR_rpt"/>
</dbReference>
<dbReference type="PANTHER" id="PTHR45641:SF19">
    <property type="entry name" value="NEPHROCYSTIN-3"/>
    <property type="match status" value="1"/>
</dbReference>
<dbReference type="InterPro" id="IPR011990">
    <property type="entry name" value="TPR-like_helical_dom_sf"/>
</dbReference>
<protein>
    <submittedName>
        <fullName evidence="4">Tetratricopeptide TPR_2 repeat protein</fullName>
    </submittedName>
</protein>
<gene>
    <name evidence="4" type="ordered locus">Haur_5271</name>
</gene>
<dbReference type="eggNOG" id="COG3903">
    <property type="taxonomic scope" value="Bacteria"/>
</dbReference>